<dbReference type="PANTHER" id="PTHR13774">
    <property type="entry name" value="PHENAZINE BIOSYNTHESIS PROTEIN"/>
    <property type="match status" value="1"/>
</dbReference>
<comment type="caution">
    <text evidence="2">The sequence shown here is derived from an EMBL/GenBank/DDBJ whole genome shotgun (WGS) entry which is preliminary data.</text>
</comment>
<evidence type="ECO:0000256" key="1">
    <source>
        <dbReference type="PIRSR" id="PIRSR016184-1"/>
    </source>
</evidence>
<dbReference type="GO" id="GO:0005737">
    <property type="term" value="C:cytoplasm"/>
    <property type="evidence" value="ECO:0007669"/>
    <property type="project" value="TreeGrafter"/>
</dbReference>
<dbReference type="RefSeq" id="WP_134714147.1">
    <property type="nucleotide sequence ID" value="NZ_SDKM01000003.1"/>
</dbReference>
<reference evidence="2 3" key="1">
    <citation type="submission" date="2019-01" db="EMBL/GenBank/DDBJ databases">
        <title>Nocardioides guangzhouensis sp. nov., an actinobacterium isolated from soil.</title>
        <authorList>
            <person name="Fu Y."/>
            <person name="Cai Y."/>
            <person name="Lin Z."/>
            <person name="Chen P."/>
        </authorList>
    </citation>
    <scope>NUCLEOTIDE SEQUENCE [LARGE SCALE GENOMIC DNA]</scope>
    <source>
        <strain evidence="2 3">130</strain>
    </source>
</reference>
<protein>
    <submittedName>
        <fullName evidence="2">PhzF family phenazine biosynthesis protein</fullName>
    </submittedName>
</protein>
<gene>
    <name evidence="2" type="ORF">EKO23_03605</name>
</gene>
<dbReference type="GO" id="GO:0016853">
    <property type="term" value="F:isomerase activity"/>
    <property type="evidence" value="ECO:0007669"/>
    <property type="project" value="TreeGrafter"/>
</dbReference>
<dbReference type="OrthoDB" id="9788221at2"/>
<dbReference type="PIRSF" id="PIRSF016184">
    <property type="entry name" value="PhzC_PhzF"/>
    <property type="match status" value="1"/>
</dbReference>
<feature type="active site" evidence="1">
    <location>
        <position position="49"/>
    </location>
</feature>
<dbReference type="AlphaFoldDB" id="A0A4Q4ZJC1"/>
<organism evidence="2 3">
    <name type="scientific">Nocardioides guangzhouensis</name>
    <dbReference type="NCBI Taxonomy" id="2497878"/>
    <lineage>
        <taxon>Bacteria</taxon>
        <taxon>Bacillati</taxon>
        <taxon>Actinomycetota</taxon>
        <taxon>Actinomycetes</taxon>
        <taxon>Propionibacteriales</taxon>
        <taxon>Nocardioidaceae</taxon>
        <taxon>Nocardioides</taxon>
    </lineage>
</organism>
<name>A0A4Q4ZJC1_9ACTN</name>
<evidence type="ECO:0000313" key="2">
    <source>
        <dbReference type="EMBL" id="RYP88422.1"/>
    </source>
</evidence>
<dbReference type="SUPFAM" id="SSF54506">
    <property type="entry name" value="Diaminopimelate epimerase-like"/>
    <property type="match status" value="1"/>
</dbReference>
<dbReference type="PANTHER" id="PTHR13774:SF32">
    <property type="entry name" value="ANTISENSE-ENHANCING SEQUENCE 1"/>
    <property type="match status" value="1"/>
</dbReference>
<dbReference type="EMBL" id="SDKM01000003">
    <property type="protein sequence ID" value="RYP88422.1"/>
    <property type="molecule type" value="Genomic_DNA"/>
</dbReference>
<dbReference type="Proteomes" id="UP000295198">
    <property type="component" value="Unassembled WGS sequence"/>
</dbReference>
<dbReference type="Gene3D" id="3.10.310.10">
    <property type="entry name" value="Diaminopimelate Epimerase, Chain A, domain 1"/>
    <property type="match status" value="2"/>
</dbReference>
<accession>A0A4Q4ZJC1</accession>
<dbReference type="Pfam" id="PF02567">
    <property type="entry name" value="PhzC-PhzF"/>
    <property type="match status" value="2"/>
</dbReference>
<evidence type="ECO:0000313" key="3">
    <source>
        <dbReference type="Proteomes" id="UP000295198"/>
    </source>
</evidence>
<proteinExistence type="predicted"/>
<dbReference type="NCBIfam" id="TIGR00654">
    <property type="entry name" value="PhzF_family"/>
    <property type="match status" value="1"/>
</dbReference>
<dbReference type="InterPro" id="IPR003719">
    <property type="entry name" value="Phenazine_PhzF-like"/>
</dbReference>
<keyword evidence="3" id="KW-1185">Reference proteome</keyword>
<sequence>MAPDQLAFDVVDVFAESPYAGNQLAVVHGGADLTDAQRLAIAQEFGYSETTFPTARSRSAYDVRILTPSAEIPFAGHPTLGTAWVLRERGEIDGGAVVQHCGAGEVRVAFDGDWVELSATPSELAGPLPEPLVHAILGDHGLAPGDLAGEAWVAGCGLGWTHVPVVEEALGRARLGTRRLETYDGWPVLRDLCDGVNLVAVTQPARVGGPVDVHARVFVPGLLGAEDAATGSAAAGLGMALVARGVLPDGGGYRIRQGVEMGRPSRLTGRVDATDGRATACHVSGQVHAIARGTLKAPPA</sequence>